<evidence type="ECO:0000313" key="2">
    <source>
        <dbReference type="Proteomes" id="UP000008820"/>
    </source>
</evidence>
<proteinExistence type="predicted"/>
<protein>
    <submittedName>
        <fullName evidence="1">Uncharacterized protein</fullName>
    </submittedName>
</protein>
<reference evidence="1 2" key="1">
    <citation type="submission" date="2017-06" db="EMBL/GenBank/DDBJ databases">
        <title>Aedes aegypti genome working group (AGWG) sequencing and assembly.</title>
        <authorList>
            <consortium name="Aedes aegypti Genome Working Group (AGWG)"/>
            <person name="Matthews B.J."/>
        </authorList>
    </citation>
    <scope>NUCLEOTIDE SEQUENCE [LARGE SCALE GENOMIC DNA]</scope>
    <source>
        <strain evidence="1 2">LVP_AGWG</strain>
    </source>
</reference>
<dbReference type="Proteomes" id="UP000008820">
    <property type="component" value="Chromosome 2"/>
</dbReference>
<name>A0A6I8U4K8_AEDAE</name>
<dbReference type="AlphaFoldDB" id="A0A6I8U4K8"/>
<evidence type="ECO:0000313" key="1">
    <source>
        <dbReference type="EnsemblMetazoa" id="AAEL024581-PA"/>
    </source>
</evidence>
<dbReference type="OrthoDB" id="10447751at2759"/>
<sequence>MVQTETFRLLGYFFATIKIVLSTLEAIKCTVDIGGIHDFMELIKLILSFVFTVFSLLLILGIRLLQEKLILINRLFSIVVNALMIVYTTGKYLTMMIVRRQTEKGLIALIIIVVILIVILIFEVWLINGVLRYVRKKRSPQIKNKLNRRNTGRSDESDT</sequence>
<keyword evidence="2" id="KW-1185">Reference proteome</keyword>
<dbReference type="InParanoid" id="A0A6I8U4K8"/>
<gene>
    <name evidence="1" type="primary">110675965</name>
</gene>
<dbReference type="EnsemblMetazoa" id="AAEL024581-RA">
    <property type="protein sequence ID" value="AAEL024581-PA"/>
    <property type="gene ID" value="AAEL024581"/>
</dbReference>
<accession>A0A6I8U4K8</accession>
<reference evidence="1" key="2">
    <citation type="submission" date="2020-05" db="UniProtKB">
        <authorList>
            <consortium name="EnsemblMetazoa"/>
        </authorList>
    </citation>
    <scope>IDENTIFICATION</scope>
    <source>
        <strain evidence="1">LVP_AGWG</strain>
    </source>
</reference>
<organism evidence="1 2">
    <name type="scientific">Aedes aegypti</name>
    <name type="common">Yellowfever mosquito</name>
    <name type="synonym">Culex aegypti</name>
    <dbReference type="NCBI Taxonomy" id="7159"/>
    <lineage>
        <taxon>Eukaryota</taxon>
        <taxon>Metazoa</taxon>
        <taxon>Ecdysozoa</taxon>
        <taxon>Arthropoda</taxon>
        <taxon>Hexapoda</taxon>
        <taxon>Insecta</taxon>
        <taxon>Pterygota</taxon>
        <taxon>Neoptera</taxon>
        <taxon>Endopterygota</taxon>
        <taxon>Diptera</taxon>
        <taxon>Nematocera</taxon>
        <taxon>Culicoidea</taxon>
        <taxon>Culicidae</taxon>
        <taxon>Culicinae</taxon>
        <taxon>Aedini</taxon>
        <taxon>Aedes</taxon>
        <taxon>Stegomyia</taxon>
    </lineage>
</organism>